<dbReference type="GeneID" id="30975524"/>
<dbReference type="InterPro" id="IPR052086">
    <property type="entry name" value="Mannan_Polymerase_Subunit"/>
</dbReference>
<dbReference type="AlphaFoldDB" id="A0A1L9WLQ5"/>
<dbReference type="Pfam" id="PF00106">
    <property type="entry name" value="adh_short"/>
    <property type="match status" value="1"/>
</dbReference>
<keyword evidence="5" id="KW-0333">Golgi apparatus</keyword>
<dbReference type="RefSeq" id="XP_020053437.1">
    <property type="nucleotide sequence ID" value="XM_020201710.1"/>
</dbReference>
<feature type="compositionally biased region" description="Polar residues" evidence="8">
    <location>
        <begin position="781"/>
        <end position="791"/>
    </location>
</feature>
<sequence length="828" mass="92014">MGTPLHGTAIITGASGLLGSEIAISIAKAQPFVHLLLVARGIRSDSVKDVLSRIRLIGPRSVEVVKCDLACFNSVASFAQYTVERVRSKEIPPVTLLINSAASSSYVTDQVTRDGYDPVYQTNCIAPFLLTVSLLEAFRAGDGTPNGGARVINIGCAAMSKGSLDYFDEQDPDNASQAPGTPLSAKEATARFGSSKLLMSAAMYALRRSLVLAGNISLNVYTMDPGFMTGESHLTASAPLSVRMAHQTRSGLRPILRVFSKSAINKASVPAKVIAKVAFQRETVENWGRERYYILDSEYEAGSVIPVLRDLPRMDALLQKVMRQVEIGVKGMGEMNRHHAFGNGYAAYPRGKSNNSFSISPHRFQPRAQPALRRRRQLFQRLCLLCGVSLLLLVLIFPSLRASLLPVVSLGLLHPYEDLQIETIRYYDLSKVQGTASGWERGERVLMCTPLRDAASHLPMFFSHLRNLTYPHNLIDLAFLVSDSEDDTMDMLTRMLDELQHDADPKMPYGEISVIQKDFGQLVNQDVESRHGFAAQASRRKLMAQARNWLLSATLRPTHSWVYWRDADVLTAPQTILEDLMRHDKDVIVPNVWRPLPDWLGGEQPYDLNSWQESETALALADTLDEDAVIVEGYAEYATWRPHLAYLRDPYGDPDMEMELDGVGGVSILAKARVFRSGVHFPAFSFEKHAETEAFGKMAKRMGFSVIGLPHYTIWHLYEPSVDDLRHMEEMEQERKEREIEEKDQADRAERVQTLFKDAKTQWDIDHAFVEDAIAEDQKQETAASGSSSGETLKGSEEGPLAQPAVKERGGAGQSGEVPGTQMEEAKR</sequence>
<evidence type="ECO:0000256" key="2">
    <source>
        <dbReference type="ARBA" id="ARBA00022692"/>
    </source>
</evidence>
<evidence type="ECO:0000256" key="4">
    <source>
        <dbReference type="ARBA" id="ARBA00022989"/>
    </source>
</evidence>
<name>A0A1L9WLQ5_ASPA1</name>
<dbReference type="PANTHER" id="PTHR43083:SF2">
    <property type="entry name" value="MANNAN POLYMERASE II COMPLEX ANP1 SUBUNIT"/>
    <property type="match status" value="1"/>
</dbReference>
<dbReference type="GO" id="GO:0000136">
    <property type="term" value="C:mannan polymerase complex"/>
    <property type="evidence" value="ECO:0007669"/>
    <property type="project" value="TreeGrafter"/>
</dbReference>
<dbReference type="GO" id="GO:0006487">
    <property type="term" value="P:protein N-linked glycosylation"/>
    <property type="evidence" value="ECO:0007669"/>
    <property type="project" value="TreeGrafter"/>
</dbReference>
<feature type="region of interest" description="Disordered" evidence="8">
    <location>
        <begin position="772"/>
        <end position="828"/>
    </location>
</feature>
<dbReference type="InterPro" id="IPR036291">
    <property type="entry name" value="NAD(P)-bd_dom_sf"/>
</dbReference>
<keyword evidence="10" id="KW-1185">Reference proteome</keyword>
<dbReference type="PANTHER" id="PTHR43083">
    <property type="entry name" value="MANNAN POLYMERASE II"/>
    <property type="match status" value="1"/>
</dbReference>
<dbReference type="InterPro" id="IPR029044">
    <property type="entry name" value="Nucleotide-diphossugar_trans"/>
</dbReference>
<keyword evidence="3" id="KW-0735">Signal-anchor</keyword>
<keyword evidence="2" id="KW-0812">Transmembrane</keyword>
<dbReference type="EMBL" id="KV878983">
    <property type="protein sequence ID" value="OJJ97097.1"/>
    <property type="molecule type" value="Genomic_DNA"/>
</dbReference>
<dbReference type="GO" id="GO:0000032">
    <property type="term" value="P:cell wall mannoprotein biosynthetic process"/>
    <property type="evidence" value="ECO:0007669"/>
    <property type="project" value="TreeGrafter"/>
</dbReference>
<dbReference type="Gene3D" id="3.40.50.720">
    <property type="entry name" value="NAD(P)-binding Rossmann-like Domain"/>
    <property type="match status" value="1"/>
</dbReference>
<dbReference type="OrthoDB" id="204164at2759"/>
<dbReference type="InterPro" id="IPR002347">
    <property type="entry name" value="SDR_fam"/>
</dbReference>
<organism evidence="9 10">
    <name type="scientific">Aspergillus aculeatus (strain ATCC 16872 / CBS 172.66 / WB 5094)</name>
    <dbReference type="NCBI Taxonomy" id="690307"/>
    <lineage>
        <taxon>Eukaryota</taxon>
        <taxon>Fungi</taxon>
        <taxon>Dikarya</taxon>
        <taxon>Ascomycota</taxon>
        <taxon>Pezizomycotina</taxon>
        <taxon>Eurotiomycetes</taxon>
        <taxon>Eurotiomycetidae</taxon>
        <taxon>Eurotiales</taxon>
        <taxon>Aspergillaceae</taxon>
        <taxon>Aspergillus</taxon>
        <taxon>Aspergillus subgen. Circumdati</taxon>
    </lineage>
</organism>
<evidence type="ECO:0000256" key="8">
    <source>
        <dbReference type="SAM" id="MobiDB-lite"/>
    </source>
</evidence>
<proteinExistence type="inferred from homology"/>
<dbReference type="VEuPathDB" id="FungiDB:ASPACDRAFT_45951"/>
<feature type="region of interest" description="Disordered" evidence="8">
    <location>
        <begin position="729"/>
        <end position="748"/>
    </location>
</feature>
<evidence type="ECO:0000256" key="6">
    <source>
        <dbReference type="ARBA" id="ARBA00023136"/>
    </source>
</evidence>
<evidence type="ECO:0000256" key="3">
    <source>
        <dbReference type="ARBA" id="ARBA00022968"/>
    </source>
</evidence>
<gene>
    <name evidence="9" type="ORF">ASPACDRAFT_45951</name>
</gene>
<dbReference type="Gene3D" id="3.90.550.10">
    <property type="entry name" value="Spore Coat Polysaccharide Biosynthesis Protein SpsA, Chain A"/>
    <property type="match status" value="1"/>
</dbReference>
<keyword evidence="6" id="KW-0472">Membrane</keyword>
<dbReference type="GO" id="GO:0000009">
    <property type="term" value="F:alpha-1,6-mannosyltransferase activity"/>
    <property type="evidence" value="ECO:0007669"/>
    <property type="project" value="TreeGrafter"/>
</dbReference>
<keyword evidence="4" id="KW-1133">Transmembrane helix</keyword>
<comment type="similarity">
    <text evidence="7">Belongs to the ANP1/MMN9/VAN1 family.</text>
</comment>
<dbReference type="Pfam" id="PF03452">
    <property type="entry name" value="Anp1"/>
    <property type="match status" value="1"/>
</dbReference>
<protein>
    <recommendedName>
        <fullName evidence="11">Glycosyltransferase family 62 protein</fullName>
    </recommendedName>
</protein>
<comment type="subcellular location">
    <subcellularLocation>
        <location evidence="1">Golgi apparatus membrane</location>
        <topology evidence="1">Single-pass type II membrane protein</topology>
    </subcellularLocation>
</comment>
<reference evidence="10" key="1">
    <citation type="journal article" date="2017" name="Genome Biol.">
        <title>Comparative genomics reveals high biological diversity and specific adaptations in the industrially and medically important fungal genus Aspergillus.</title>
        <authorList>
            <person name="de Vries R.P."/>
            <person name="Riley R."/>
            <person name="Wiebenga A."/>
            <person name="Aguilar-Osorio G."/>
            <person name="Amillis S."/>
            <person name="Uchima C.A."/>
            <person name="Anderluh G."/>
            <person name="Asadollahi M."/>
            <person name="Askin M."/>
            <person name="Barry K."/>
            <person name="Battaglia E."/>
            <person name="Bayram O."/>
            <person name="Benocci T."/>
            <person name="Braus-Stromeyer S.A."/>
            <person name="Caldana C."/>
            <person name="Canovas D."/>
            <person name="Cerqueira G.C."/>
            <person name="Chen F."/>
            <person name="Chen W."/>
            <person name="Choi C."/>
            <person name="Clum A."/>
            <person name="Dos Santos R.A."/>
            <person name="Damasio A.R."/>
            <person name="Diallinas G."/>
            <person name="Emri T."/>
            <person name="Fekete E."/>
            <person name="Flipphi M."/>
            <person name="Freyberg S."/>
            <person name="Gallo A."/>
            <person name="Gournas C."/>
            <person name="Habgood R."/>
            <person name="Hainaut M."/>
            <person name="Harispe M.L."/>
            <person name="Henrissat B."/>
            <person name="Hilden K.S."/>
            <person name="Hope R."/>
            <person name="Hossain A."/>
            <person name="Karabika E."/>
            <person name="Karaffa L."/>
            <person name="Karanyi Z."/>
            <person name="Krasevec N."/>
            <person name="Kuo A."/>
            <person name="Kusch H."/>
            <person name="LaButti K."/>
            <person name="Lagendijk E.L."/>
            <person name="Lapidus A."/>
            <person name="Levasseur A."/>
            <person name="Lindquist E."/>
            <person name="Lipzen A."/>
            <person name="Logrieco A.F."/>
            <person name="MacCabe A."/>
            <person name="Maekelae M.R."/>
            <person name="Malavazi I."/>
            <person name="Melin P."/>
            <person name="Meyer V."/>
            <person name="Mielnichuk N."/>
            <person name="Miskei M."/>
            <person name="Molnar A.P."/>
            <person name="Mule G."/>
            <person name="Ngan C.Y."/>
            <person name="Orejas M."/>
            <person name="Orosz E."/>
            <person name="Ouedraogo J.P."/>
            <person name="Overkamp K.M."/>
            <person name="Park H.-S."/>
            <person name="Perrone G."/>
            <person name="Piumi F."/>
            <person name="Punt P.J."/>
            <person name="Ram A.F."/>
            <person name="Ramon A."/>
            <person name="Rauscher S."/>
            <person name="Record E."/>
            <person name="Riano-Pachon D.M."/>
            <person name="Robert V."/>
            <person name="Roehrig J."/>
            <person name="Ruller R."/>
            <person name="Salamov A."/>
            <person name="Salih N.S."/>
            <person name="Samson R.A."/>
            <person name="Sandor E."/>
            <person name="Sanguinetti M."/>
            <person name="Schuetze T."/>
            <person name="Sepcic K."/>
            <person name="Shelest E."/>
            <person name="Sherlock G."/>
            <person name="Sophianopoulou V."/>
            <person name="Squina F.M."/>
            <person name="Sun H."/>
            <person name="Susca A."/>
            <person name="Todd R.B."/>
            <person name="Tsang A."/>
            <person name="Unkles S.E."/>
            <person name="van de Wiele N."/>
            <person name="van Rossen-Uffink D."/>
            <person name="Oliveira J.V."/>
            <person name="Vesth T.C."/>
            <person name="Visser J."/>
            <person name="Yu J.-H."/>
            <person name="Zhou M."/>
            <person name="Andersen M.R."/>
            <person name="Archer D.B."/>
            <person name="Baker S.E."/>
            <person name="Benoit I."/>
            <person name="Brakhage A.A."/>
            <person name="Braus G.H."/>
            <person name="Fischer R."/>
            <person name="Frisvad J.C."/>
            <person name="Goldman G.H."/>
            <person name="Houbraken J."/>
            <person name="Oakley B."/>
            <person name="Pocsi I."/>
            <person name="Scazzocchio C."/>
            <person name="Seiboth B."/>
            <person name="vanKuyk P.A."/>
            <person name="Wortman J."/>
            <person name="Dyer P.S."/>
            <person name="Grigoriev I.V."/>
        </authorList>
    </citation>
    <scope>NUCLEOTIDE SEQUENCE [LARGE SCALE GENOMIC DNA]</scope>
    <source>
        <strain evidence="10">ATCC 16872 / CBS 172.66 / WB 5094</strain>
    </source>
</reference>
<dbReference type="STRING" id="690307.A0A1L9WLQ5"/>
<evidence type="ECO:0008006" key="11">
    <source>
        <dbReference type="Google" id="ProtNLM"/>
    </source>
</evidence>
<evidence type="ECO:0000313" key="10">
    <source>
        <dbReference type="Proteomes" id="UP000184546"/>
    </source>
</evidence>
<evidence type="ECO:0000256" key="1">
    <source>
        <dbReference type="ARBA" id="ARBA00004323"/>
    </source>
</evidence>
<evidence type="ECO:0000256" key="5">
    <source>
        <dbReference type="ARBA" id="ARBA00023034"/>
    </source>
</evidence>
<dbReference type="Proteomes" id="UP000184546">
    <property type="component" value="Unassembled WGS sequence"/>
</dbReference>
<evidence type="ECO:0000313" key="9">
    <source>
        <dbReference type="EMBL" id="OJJ97097.1"/>
    </source>
</evidence>
<dbReference type="FunFam" id="3.90.550.10:FF:000017">
    <property type="entry name" value="Mannan polymerase II complex ANP1 subunit"/>
    <property type="match status" value="1"/>
</dbReference>
<dbReference type="OMA" id="KAQPFVH"/>
<dbReference type="SUPFAM" id="SSF53448">
    <property type="entry name" value="Nucleotide-diphospho-sugar transferases"/>
    <property type="match status" value="1"/>
</dbReference>
<dbReference type="SUPFAM" id="SSF51735">
    <property type="entry name" value="NAD(P)-binding Rossmann-fold domains"/>
    <property type="match status" value="1"/>
</dbReference>
<accession>A0A1L9WLQ5</accession>
<evidence type="ECO:0000256" key="7">
    <source>
        <dbReference type="ARBA" id="ARBA00037964"/>
    </source>
</evidence>